<evidence type="ECO:0000256" key="3">
    <source>
        <dbReference type="HAMAP-Rule" id="MF_00632"/>
    </source>
</evidence>
<name>A0ABU9SVJ7_9ALTE</name>
<dbReference type="InterPro" id="IPR035571">
    <property type="entry name" value="UPF0234-like_C"/>
</dbReference>
<evidence type="ECO:0000313" key="4">
    <source>
        <dbReference type="EMBL" id="MEM5497880.1"/>
    </source>
</evidence>
<dbReference type="InterPro" id="IPR036183">
    <property type="entry name" value="YajQ-like_sf"/>
</dbReference>
<keyword evidence="1 3" id="KW-0547">Nucleotide-binding</keyword>
<proteinExistence type="inferred from homology"/>
<accession>A0ABU9SVJ7</accession>
<dbReference type="HAMAP" id="MF_00632">
    <property type="entry name" value="UPF0234"/>
    <property type="match status" value="1"/>
</dbReference>
<dbReference type="EMBL" id="JBBMQS010000005">
    <property type="protein sequence ID" value="MEM5497880.1"/>
    <property type="molecule type" value="Genomic_DNA"/>
</dbReference>
<dbReference type="Pfam" id="PF04461">
    <property type="entry name" value="YajQ"/>
    <property type="match status" value="1"/>
</dbReference>
<comment type="caution">
    <text evidence="4">The sequence shown here is derived from an EMBL/GenBank/DDBJ whole genome shotgun (WGS) entry which is preliminary data.</text>
</comment>
<organism evidence="4 5">
    <name type="scientific">Paraglaciecola mesophila</name>
    <dbReference type="NCBI Taxonomy" id="197222"/>
    <lineage>
        <taxon>Bacteria</taxon>
        <taxon>Pseudomonadati</taxon>
        <taxon>Pseudomonadota</taxon>
        <taxon>Gammaproteobacteria</taxon>
        <taxon>Alteromonadales</taxon>
        <taxon>Alteromonadaceae</taxon>
        <taxon>Paraglaciecola</taxon>
    </lineage>
</organism>
<dbReference type="SUPFAM" id="SSF89963">
    <property type="entry name" value="YajQ-like"/>
    <property type="match status" value="2"/>
</dbReference>
<dbReference type="NCBIfam" id="NF003819">
    <property type="entry name" value="PRK05412.1"/>
    <property type="match status" value="1"/>
</dbReference>
<dbReference type="Gene3D" id="3.30.70.990">
    <property type="entry name" value="YajQ-like, domain 2"/>
    <property type="match status" value="1"/>
</dbReference>
<evidence type="ECO:0000313" key="5">
    <source>
        <dbReference type="Proteomes" id="UP001461163"/>
    </source>
</evidence>
<dbReference type="Proteomes" id="UP001461163">
    <property type="component" value="Unassembled WGS sequence"/>
</dbReference>
<sequence>MPSFDIVSEIKLEEVRNAVENANRELSTRFDFRGVEASFELKENIVTMSSDSDFQLKQMLDILRGTCVKRGVDTAAFEEKDVQHIGKIYKQAIAFKEGIEQPVAKKLIKMIKDAKIKVQASIQGDQVRVTGKKRDDLQQVMALAKSSDLEQPLQFTNFRD</sequence>
<evidence type="ECO:0000256" key="1">
    <source>
        <dbReference type="ARBA" id="ARBA00022741"/>
    </source>
</evidence>
<comment type="function">
    <text evidence="3">Nucleotide-binding protein.</text>
</comment>
<reference evidence="4 5" key="1">
    <citation type="submission" date="2024-03" db="EMBL/GenBank/DDBJ databases">
        <title>Community enrichment and isolation of bacterial strains for fucoidan degradation.</title>
        <authorList>
            <person name="Sichert A."/>
        </authorList>
    </citation>
    <scope>NUCLEOTIDE SEQUENCE [LARGE SCALE GENOMIC DNA]</scope>
    <source>
        <strain evidence="4 5">AS12</strain>
    </source>
</reference>
<keyword evidence="5" id="KW-1185">Reference proteome</keyword>
<dbReference type="PANTHER" id="PTHR30476">
    <property type="entry name" value="UPF0234 PROTEIN YAJQ"/>
    <property type="match status" value="1"/>
</dbReference>
<dbReference type="RefSeq" id="WP_006994907.1">
    <property type="nucleotide sequence ID" value="NZ_JBBMQS010000005.1"/>
</dbReference>
<dbReference type="Gene3D" id="3.30.70.860">
    <property type="match status" value="1"/>
</dbReference>
<evidence type="ECO:0000256" key="2">
    <source>
        <dbReference type="ARBA" id="ARBA00093450"/>
    </source>
</evidence>
<dbReference type="PANTHER" id="PTHR30476:SF0">
    <property type="entry name" value="UPF0234 PROTEIN YAJQ"/>
    <property type="match status" value="1"/>
</dbReference>
<dbReference type="CDD" id="cd11740">
    <property type="entry name" value="YajQ_like"/>
    <property type="match status" value="1"/>
</dbReference>
<dbReference type="InterPro" id="IPR035570">
    <property type="entry name" value="UPF0234_N"/>
</dbReference>
<comment type="similarity">
    <text evidence="2 3">Belongs to the YajQ family.</text>
</comment>
<gene>
    <name evidence="4" type="ORF">WNY77_10790</name>
</gene>
<protein>
    <recommendedName>
        <fullName evidence="3">Nucleotide-binding protein WNY77_10790</fullName>
    </recommendedName>
</protein>
<dbReference type="InterPro" id="IPR007551">
    <property type="entry name" value="YajQ/Smlt4090-like"/>
</dbReference>